<comment type="subcellular location">
    <subcellularLocation>
        <location evidence="1">Membrane</location>
        <topology evidence="1">Multi-pass membrane protein</topology>
    </subcellularLocation>
</comment>
<gene>
    <name evidence="6" type="ORF">PXEA_LOCUS16982</name>
</gene>
<dbReference type="InterPro" id="IPR043203">
    <property type="entry name" value="VGCC_Ca_Na"/>
</dbReference>
<name>A0A448WYM9_9PLAT</name>
<protein>
    <recommendedName>
        <fullName evidence="5">Ion transport domain-containing protein</fullName>
    </recommendedName>
</protein>
<dbReference type="GO" id="GO:0005248">
    <property type="term" value="F:voltage-gated sodium channel activity"/>
    <property type="evidence" value="ECO:0007669"/>
    <property type="project" value="TreeGrafter"/>
</dbReference>
<keyword evidence="3" id="KW-1133">Transmembrane helix</keyword>
<dbReference type="AlphaFoldDB" id="A0A448WYM9"/>
<dbReference type="Proteomes" id="UP000784294">
    <property type="component" value="Unassembled WGS sequence"/>
</dbReference>
<dbReference type="EMBL" id="CAAALY010062481">
    <property type="protein sequence ID" value="VEL23542.1"/>
    <property type="molecule type" value="Genomic_DNA"/>
</dbReference>
<reference evidence="6" key="1">
    <citation type="submission" date="2018-11" db="EMBL/GenBank/DDBJ databases">
        <authorList>
            <consortium name="Pathogen Informatics"/>
        </authorList>
    </citation>
    <scope>NUCLEOTIDE SEQUENCE</scope>
</reference>
<dbReference type="GO" id="GO:0008332">
    <property type="term" value="F:low voltage-gated calcium channel activity"/>
    <property type="evidence" value="ECO:0007669"/>
    <property type="project" value="TreeGrafter"/>
</dbReference>
<evidence type="ECO:0000259" key="5">
    <source>
        <dbReference type="Pfam" id="PF00520"/>
    </source>
</evidence>
<organism evidence="6 7">
    <name type="scientific">Protopolystoma xenopodis</name>
    <dbReference type="NCBI Taxonomy" id="117903"/>
    <lineage>
        <taxon>Eukaryota</taxon>
        <taxon>Metazoa</taxon>
        <taxon>Spiralia</taxon>
        <taxon>Lophotrochozoa</taxon>
        <taxon>Platyhelminthes</taxon>
        <taxon>Monogenea</taxon>
        <taxon>Polyopisthocotylea</taxon>
        <taxon>Polystomatidea</taxon>
        <taxon>Polystomatidae</taxon>
        <taxon>Protopolystoma</taxon>
    </lineage>
</organism>
<keyword evidence="4" id="KW-0472">Membrane</keyword>
<evidence type="ECO:0000256" key="2">
    <source>
        <dbReference type="ARBA" id="ARBA00022692"/>
    </source>
</evidence>
<dbReference type="GO" id="GO:0043005">
    <property type="term" value="C:neuron projection"/>
    <property type="evidence" value="ECO:0007669"/>
    <property type="project" value="TreeGrafter"/>
</dbReference>
<comment type="caution">
    <text evidence="6">The sequence shown here is derived from an EMBL/GenBank/DDBJ whole genome shotgun (WGS) entry which is preliminary data.</text>
</comment>
<dbReference type="Pfam" id="PF00520">
    <property type="entry name" value="Ion_trans"/>
    <property type="match status" value="1"/>
</dbReference>
<feature type="domain" description="Ion transport" evidence="5">
    <location>
        <begin position="49"/>
        <end position="89"/>
    </location>
</feature>
<evidence type="ECO:0000313" key="6">
    <source>
        <dbReference type="EMBL" id="VEL23542.1"/>
    </source>
</evidence>
<proteinExistence type="predicted"/>
<dbReference type="Gene3D" id="1.10.287.70">
    <property type="match status" value="1"/>
</dbReference>
<accession>A0A448WYM9</accession>
<evidence type="ECO:0000313" key="7">
    <source>
        <dbReference type="Proteomes" id="UP000784294"/>
    </source>
</evidence>
<dbReference type="OrthoDB" id="431720at2759"/>
<dbReference type="PANTHER" id="PTHR10037:SF293">
    <property type="entry name" value="EF-HAND DOMAIN-CONTAINING PROTEIN"/>
    <property type="match status" value="1"/>
</dbReference>
<dbReference type="PANTHER" id="PTHR10037">
    <property type="entry name" value="VOLTAGE-GATED CATION CHANNEL CALCIUM AND SODIUM"/>
    <property type="match status" value="1"/>
</dbReference>
<dbReference type="GO" id="GO:0086010">
    <property type="term" value="P:membrane depolarization during action potential"/>
    <property type="evidence" value="ECO:0007669"/>
    <property type="project" value="TreeGrafter"/>
</dbReference>
<evidence type="ECO:0000256" key="4">
    <source>
        <dbReference type="ARBA" id="ARBA00023136"/>
    </source>
</evidence>
<dbReference type="GO" id="GO:0070509">
    <property type="term" value="P:calcium ion import"/>
    <property type="evidence" value="ECO:0007669"/>
    <property type="project" value="TreeGrafter"/>
</dbReference>
<sequence>MQNKPDKLPTSLPNSTGLVPCSAPNTSVQGNTSNFAHGAFICPPGYTCKGYWEGPNYGITSFDNIGFAMLTVFQCITMEGWTEVMYKVIVHI</sequence>
<keyword evidence="2" id="KW-0812">Transmembrane</keyword>
<evidence type="ECO:0000256" key="1">
    <source>
        <dbReference type="ARBA" id="ARBA00004141"/>
    </source>
</evidence>
<dbReference type="GO" id="GO:0001518">
    <property type="term" value="C:voltage-gated sodium channel complex"/>
    <property type="evidence" value="ECO:0007669"/>
    <property type="project" value="TreeGrafter"/>
</dbReference>
<evidence type="ECO:0000256" key="3">
    <source>
        <dbReference type="ARBA" id="ARBA00022989"/>
    </source>
</evidence>
<dbReference type="InterPro" id="IPR005821">
    <property type="entry name" value="Ion_trans_dom"/>
</dbReference>
<keyword evidence="7" id="KW-1185">Reference proteome</keyword>